<comment type="similarity">
    <text evidence="11">Belongs to the iron/ascorbate-dependent oxidoreductase family.</text>
</comment>
<reference evidence="13 14" key="1">
    <citation type="submission" date="2017-08" db="EMBL/GenBank/DDBJ databases">
        <title>Halomonas alkalisoli sp. nov., isolated from saline alkaline soil.</title>
        <authorList>
            <person name="Wang D."/>
            <person name="Zhang G."/>
        </authorList>
    </citation>
    <scope>NUCLEOTIDE SEQUENCE [LARGE SCALE GENOMIC DNA]</scope>
    <source>
        <strain evidence="13 14">WRN001</strain>
    </source>
</reference>
<dbReference type="InterPro" id="IPR044861">
    <property type="entry name" value="IPNS-like_FE2OG_OXY"/>
</dbReference>
<dbReference type="OrthoDB" id="21825at2"/>
<comment type="catalytic activity">
    <reaction evidence="9">
        <text>2-oxoglutarate + O2 + 2 H(+) = ethene + 3 CO2 + H2O</text>
        <dbReference type="Rhea" id="RHEA:31523"/>
        <dbReference type="ChEBI" id="CHEBI:15377"/>
        <dbReference type="ChEBI" id="CHEBI:15378"/>
        <dbReference type="ChEBI" id="CHEBI:15379"/>
        <dbReference type="ChEBI" id="CHEBI:16526"/>
        <dbReference type="ChEBI" id="CHEBI:16810"/>
        <dbReference type="ChEBI" id="CHEBI:18153"/>
        <dbReference type="EC" id="1.13.12.19"/>
    </reaction>
</comment>
<dbReference type="InterPro" id="IPR026992">
    <property type="entry name" value="DIOX_N"/>
</dbReference>
<keyword evidence="14" id="KW-1185">Reference proteome</keyword>
<dbReference type="GO" id="GO:0009693">
    <property type="term" value="P:ethylene biosynthetic process"/>
    <property type="evidence" value="ECO:0007669"/>
    <property type="project" value="UniProtKB-KW"/>
</dbReference>
<evidence type="ECO:0000256" key="2">
    <source>
        <dbReference type="ARBA" id="ARBA00004767"/>
    </source>
</evidence>
<comment type="pathway">
    <text evidence="2">Alkene biosynthesis; ethylene biosynthesis via 2-oxoglutarate.</text>
</comment>
<evidence type="ECO:0000256" key="3">
    <source>
        <dbReference type="ARBA" id="ARBA00012293"/>
    </source>
</evidence>
<dbReference type="EMBL" id="NSKB01000007">
    <property type="protein sequence ID" value="PAU75058.1"/>
    <property type="molecule type" value="Genomic_DNA"/>
</dbReference>
<evidence type="ECO:0000256" key="9">
    <source>
        <dbReference type="ARBA" id="ARBA00047725"/>
    </source>
</evidence>
<dbReference type="EC" id="1.14.20.7" evidence="3"/>
<sequence length="385" mass="43136">MAIFLTCRDKKYEFYYQHIVANLKAAPRHLRHFSEDSVMKAPDSAATRRPRNPDRLARDKGRAFSHVPVIDLAAALGAEATAESRQAVADEIGKACEQVGFFYVANHGIADDTIAAAWAASRRFFALPLEHKQEIHISKLPNHRGYLGIGEETLDPYAADSKEVFKVGLELPADDPDFQNGIIMYGPNTWPRDLPGFRQDVYAYYQQMFGLSRELFRLFALAIGIDEHFFDDKIDKPMAQLNLIRYPAHEGEPRVGIGAHSDYECLTLLAQDDAGGLEARNAKGEWIAVPPIAGTFVVNIGDMMARWTNNRFASTVHRVFNRSQRERYSMPFFCGCNYHTVVSCLPNCSSDSEPPHYPDTVAGEHLVGRLDATNAHRQPPQGSPR</sequence>
<evidence type="ECO:0000256" key="8">
    <source>
        <dbReference type="ARBA" id="ARBA00031282"/>
    </source>
</evidence>
<evidence type="ECO:0000256" key="11">
    <source>
        <dbReference type="RuleBase" id="RU003682"/>
    </source>
</evidence>
<dbReference type="GO" id="GO:0046872">
    <property type="term" value="F:metal ion binding"/>
    <property type="evidence" value="ECO:0007669"/>
    <property type="project" value="UniProtKB-KW"/>
</dbReference>
<keyword evidence="11" id="KW-0408">Iron</keyword>
<dbReference type="InterPro" id="IPR050231">
    <property type="entry name" value="Iron_ascorbate_oxido_reductase"/>
</dbReference>
<dbReference type="PROSITE" id="PS51471">
    <property type="entry name" value="FE2OG_OXY"/>
    <property type="match status" value="1"/>
</dbReference>
<feature type="domain" description="Fe2OG dioxygenase" evidence="12">
    <location>
        <begin position="233"/>
        <end position="336"/>
    </location>
</feature>
<evidence type="ECO:0000256" key="6">
    <source>
        <dbReference type="ARBA" id="ARBA00022666"/>
    </source>
</evidence>
<name>A0A2A2EQX4_9GAMM</name>
<comment type="cofactor">
    <cofactor evidence="1">
        <name>Fe(2+)</name>
        <dbReference type="ChEBI" id="CHEBI:29033"/>
    </cofactor>
</comment>
<organism evidence="13 14">
    <name type="scientific">Halomonas salipaludis</name>
    <dbReference type="NCBI Taxonomy" id="2032625"/>
    <lineage>
        <taxon>Bacteria</taxon>
        <taxon>Pseudomonadati</taxon>
        <taxon>Pseudomonadota</taxon>
        <taxon>Gammaproteobacteria</taxon>
        <taxon>Oceanospirillales</taxon>
        <taxon>Halomonadaceae</taxon>
        <taxon>Halomonas</taxon>
    </lineage>
</organism>
<dbReference type="EC" id="1.13.12.19" evidence="4"/>
<keyword evidence="11" id="KW-0479">Metal-binding</keyword>
<evidence type="ECO:0000256" key="4">
    <source>
        <dbReference type="ARBA" id="ARBA00012531"/>
    </source>
</evidence>
<proteinExistence type="inferred from homology"/>
<comment type="caution">
    <text evidence="13">The sequence shown here is derived from an EMBL/GenBank/DDBJ whole genome shotgun (WGS) entry which is preliminary data.</text>
</comment>
<comment type="catalytic activity">
    <reaction evidence="10">
        <text>L-arginine + 2-oxoglutarate + O2 = guanidine + L-glutamate 5-semialdehyde + succinate + CO2</text>
        <dbReference type="Rhea" id="RHEA:31535"/>
        <dbReference type="ChEBI" id="CHEBI:15379"/>
        <dbReference type="ChEBI" id="CHEBI:16526"/>
        <dbReference type="ChEBI" id="CHEBI:16810"/>
        <dbReference type="ChEBI" id="CHEBI:30031"/>
        <dbReference type="ChEBI" id="CHEBI:30087"/>
        <dbReference type="ChEBI" id="CHEBI:32682"/>
        <dbReference type="ChEBI" id="CHEBI:58066"/>
        <dbReference type="EC" id="1.14.20.7"/>
    </reaction>
</comment>
<dbReference type="GO" id="GO:0102276">
    <property type="term" value="F:2-oxoglutarate oxygenase/decarboxylase (ethylene-forming) activity"/>
    <property type="evidence" value="ECO:0007669"/>
    <property type="project" value="UniProtKB-EC"/>
</dbReference>
<evidence type="ECO:0000259" key="12">
    <source>
        <dbReference type="PROSITE" id="PS51471"/>
    </source>
</evidence>
<dbReference type="Pfam" id="PF14226">
    <property type="entry name" value="DIOX_N"/>
    <property type="match status" value="1"/>
</dbReference>
<dbReference type="Proteomes" id="UP000217771">
    <property type="component" value="Unassembled WGS sequence"/>
</dbReference>
<evidence type="ECO:0000256" key="7">
    <source>
        <dbReference type="ARBA" id="ARBA00031011"/>
    </source>
</evidence>
<evidence type="ECO:0000313" key="14">
    <source>
        <dbReference type="Proteomes" id="UP000217771"/>
    </source>
</evidence>
<dbReference type="InterPro" id="IPR027443">
    <property type="entry name" value="IPNS-like_sf"/>
</dbReference>
<dbReference type="PANTHER" id="PTHR47990">
    <property type="entry name" value="2-OXOGLUTARATE (2OG) AND FE(II)-DEPENDENT OXYGENASE SUPERFAMILY PROTEIN-RELATED"/>
    <property type="match status" value="1"/>
</dbReference>
<dbReference type="SUPFAM" id="SSF51197">
    <property type="entry name" value="Clavaminate synthase-like"/>
    <property type="match status" value="1"/>
</dbReference>
<accession>A0A2A2EQX4</accession>
<protein>
    <recommendedName>
        <fullName evidence="5">2-oxoglutarate-dependent ethylene/succinate-forming enzyme</fullName>
        <ecNumber evidence="4">1.13.12.19</ecNumber>
        <ecNumber evidence="3">1.14.20.7</ecNumber>
    </recommendedName>
    <alternativeName>
        <fullName evidence="7">2-oxoglutarate dioxygenase (ethylene-forming)</fullName>
    </alternativeName>
    <alternativeName>
        <fullName evidence="8">2-oxoglutarate/L-arginine monooxygenase/decarboxylase (succinate-forming)</fullName>
    </alternativeName>
</protein>
<evidence type="ECO:0000256" key="5">
    <source>
        <dbReference type="ARBA" id="ARBA00019045"/>
    </source>
</evidence>
<keyword evidence="6" id="KW-0266">Ethylene biosynthesis</keyword>
<evidence type="ECO:0000313" key="13">
    <source>
        <dbReference type="EMBL" id="PAU75058.1"/>
    </source>
</evidence>
<dbReference type="Pfam" id="PF03171">
    <property type="entry name" value="2OG-FeII_Oxy"/>
    <property type="match status" value="1"/>
</dbReference>
<dbReference type="PRINTS" id="PR00682">
    <property type="entry name" value="IPNSYNTHASE"/>
</dbReference>
<dbReference type="Gene3D" id="2.60.120.330">
    <property type="entry name" value="B-lactam Antibiotic, Isopenicillin N Synthase, Chain"/>
    <property type="match status" value="1"/>
</dbReference>
<evidence type="ECO:0000256" key="10">
    <source>
        <dbReference type="ARBA" id="ARBA00049359"/>
    </source>
</evidence>
<evidence type="ECO:0000256" key="1">
    <source>
        <dbReference type="ARBA" id="ARBA00001954"/>
    </source>
</evidence>
<dbReference type="InterPro" id="IPR005123">
    <property type="entry name" value="Oxoglu/Fe-dep_dioxygenase_dom"/>
</dbReference>
<gene>
    <name evidence="13" type="ORF">CK498_18070</name>
</gene>
<keyword evidence="11" id="KW-0560">Oxidoreductase</keyword>
<dbReference type="AlphaFoldDB" id="A0A2A2EQX4"/>